<evidence type="ECO:0000313" key="3">
    <source>
        <dbReference type="Proteomes" id="UP001143548"/>
    </source>
</evidence>
<evidence type="ECO:0000313" key="2">
    <source>
        <dbReference type="EMBL" id="GKZ24044.1"/>
    </source>
</evidence>
<protein>
    <submittedName>
        <fullName evidence="2">Uncharacterized protein</fullName>
    </submittedName>
</protein>
<dbReference type="EMBL" id="BROQ01000078">
    <property type="protein sequence ID" value="GKZ24044.1"/>
    <property type="molecule type" value="Genomic_DNA"/>
</dbReference>
<name>A0A9W5YUH9_9EURO</name>
<feature type="region of interest" description="Disordered" evidence="1">
    <location>
        <begin position="1"/>
        <end position="33"/>
    </location>
</feature>
<evidence type="ECO:0000256" key="1">
    <source>
        <dbReference type="SAM" id="MobiDB-lite"/>
    </source>
</evidence>
<gene>
    <name evidence="2" type="ORF">AbraCBS73388_010657</name>
</gene>
<comment type="caution">
    <text evidence="2">The sequence shown here is derived from an EMBL/GenBank/DDBJ whole genome shotgun (WGS) entry which is preliminary data.</text>
</comment>
<sequence>MCFSSSSNEPASPYRPRPTTSTTYGGASSSRPGQEAVGIMEEAMFLAQLVAEGEWAPAVVVVEEVEAAEGEAAGEEEVVVVEEAEAEAVS</sequence>
<proteinExistence type="predicted"/>
<dbReference type="AlphaFoldDB" id="A0A9W5YUH9"/>
<reference evidence="2" key="1">
    <citation type="submission" date="2022-07" db="EMBL/GenBank/DDBJ databases">
        <title>Taxonomy of Aspergillus series Nigri: significant species reduction supported by multi-species coalescent approaches.</title>
        <authorList>
            <person name="Bian C."/>
            <person name="Kusuya Y."/>
            <person name="Sklenar F."/>
            <person name="D'hooge E."/>
            <person name="Yaguchi T."/>
            <person name="Takahashi H."/>
            <person name="Hubka V."/>
        </authorList>
    </citation>
    <scope>NUCLEOTIDE SEQUENCE</scope>
    <source>
        <strain evidence="2">CBS 733.88</strain>
    </source>
</reference>
<organism evidence="2 3">
    <name type="scientific">Aspergillus brasiliensis</name>
    <dbReference type="NCBI Taxonomy" id="319629"/>
    <lineage>
        <taxon>Eukaryota</taxon>
        <taxon>Fungi</taxon>
        <taxon>Dikarya</taxon>
        <taxon>Ascomycota</taxon>
        <taxon>Pezizomycotina</taxon>
        <taxon>Eurotiomycetes</taxon>
        <taxon>Eurotiomycetidae</taxon>
        <taxon>Eurotiales</taxon>
        <taxon>Aspergillaceae</taxon>
        <taxon>Aspergillus</taxon>
        <taxon>Aspergillus subgen. Circumdati</taxon>
    </lineage>
</organism>
<accession>A0A9W5YUH9</accession>
<dbReference type="Proteomes" id="UP001143548">
    <property type="component" value="Unassembled WGS sequence"/>
</dbReference>
<feature type="compositionally biased region" description="Low complexity" evidence="1">
    <location>
        <begin position="10"/>
        <end position="30"/>
    </location>
</feature>